<feature type="region of interest" description="Disordered" evidence="1">
    <location>
        <begin position="45"/>
        <end position="94"/>
    </location>
</feature>
<dbReference type="EMBL" id="SRLO01001904">
    <property type="protein sequence ID" value="TNN34719.1"/>
    <property type="molecule type" value="Genomic_DNA"/>
</dbReference>
<dbReference type="AlphaFoldDB" id="A0A4Z2F0Q3"/>
<keyword evidence="3" id="KW-1185">Reference proteome</keyword>
<name>A0A4Z2F0Q3_9TELE</name>
<feature type="region of interest" description="Disordered" evidence="1">
    <location>
        <begin position="1"/>
        <end position="26"/>
    </location>
</feature>
<gene>
    <name evidence="2" type="ORF">EYF80_055113</name>
</gene>
<dbReference type="Proteomes" id="UP000314294">
    <property type="component" value="Unassembled WGS sequence"/>
</dbReference>
<evidence type="ECO:0000256" key="1">
    <source>
        <dbReference type="SAM" id="MobiDB-lite"/>
    </source>
</evidence>
<accession>A0A4Z2F0Q3</accession>
<proteinExistence type="predicted"/>
<comment type="caution">
    <text evidence="2">The sequence shown here is derived from an EMBL/GenBank/DDBJ whole genome shotgun (WGS) entry which is preliminary data.</text>
</comment>
<evidence type="ECO:0000313" key="3">
    <source>
        <dbReference type="Proteomes" id="UP000314294"/>
    </source>
</evidence>
<reference evidence="2 3" key="1">
    <citation type="submission" date="2019-03" db="EMBL/GenBank/DDBJ databases">
        <title>First draft genome of Liparis tanakae, snailfish: a comprehensive survey of snailfish specific genes.</title>
        <authorList>
            <person name="Kim W."/>
            <person name="Song I."/>
            <person name="Jeong J.-H."/>
            <person name="Kim D."/>
            <person name="Kim S."/>
            <person name="Ryu S."/>
            <person name="Song J.Y."/>
            <person name="Lee S.K."/>
        </authorList>
    </citation>
    <scope>NUCLEOTIDE SEQUENCE [LARGE SCALE GENOMIC DNA]</scope>
    <source>
        <tissue evidence="2">Muscle</tissue>
    </source>
</reference>
<sequence>MLLHRGNAYFEGGDVGQEGPRGEGGQLPLSVLLRRQQGHKLDLDYCTGKTKHTPRERRAAAGREMEGARGQKKRDGAGLRQRRRASPLEDPVHEHAVLPQTPEGEPVRLVVGDLQVSPGDEARVAHVDVHGAVRRVPAYGDRPLAHHELKVPALESSQGLRRRTREAHGEQPGVGASFHHRWTQEGERGLVIGVRGHRDAHGTAWCRL</sequence>
<feature type="compositionally biased region" description="Basic and acidic residues" evidence="1">
    <location>
        <begin position="56"/>
        <end position="77"/>
    </location>
</feature>
<protein>
    <submittedName>
        <fullName evidence="2">Uncharacterized protein</fullName>
    </submittedName>
</protein>
<evidence type="ECO:0000313" key="2">
    <source>
        <dbReference type="EMBL" id="TNN34719.1"/>
    </source>
</evidence>
<organism evidence="2 3">
    <name type="scientific">Liparis tanakae</name>
    <name type="common">Tanaka's snailfish</name>
    <dbReference type="NCBI Taxonomy" id="230148"/>
    <lineage>
        <taxon>Eukaryota</taxon>
        <taxon>Metazoa</taxon>
        <taxon>Chordata</taxon>
        <taxon>Craniata</taxon>
        <taxon>Vertebrata</taxon>
        <taxon>Euteleostomi</taxon>
        <taxon>Actinopterygii</taxon>
        <taxon>Neopterygii</taxon>
        <taxon>Teleostei</taxon>
        <taxon>Neoteleostei</taxon>
        <taxon>Acanthomorphata</taxon>
        <taxon>Eupercaria</taxon>
        <taxon>Perciformes</taxon>
        <taxon>Cottioidei</taxon>
        <taxon>Cottales</taxon>
        <taxon>Liparidae</taxon>
        <taxon>Liparis</taxon>
    </lineage>
</organism>
<feature type="region of interest" description="Disordered" evidence="1">
    <location>
        <begin position="156"/>
        <end position="176"/>
    </location>
</feature>